<evidence type="ECO:0000256" key="2">
    <source>
        <dbReference type="ARBA" id="ARBA00022695"/>
    </source>
</evidence>
<dbReference type="OrthoDB" id="9814110at2"/>
<name>A0A178MR11_9PROT</name>
<dbReference type="AlphaFoldDB" id="A0A178MR11"/>
<dbReference type="InterPro" id="IPR050065">
    <property type="entry name" value="GlmU-like"/>
</dbReference>
<evidence type="ECO:0000313" key="5">
    <source>
        <dbReference type="EMBL" id="OAN51499.1"/>
    </source>
</evidence>
<reference evidence="5 6" key="1">
    <citation type="submission" date="2016-04" db="EMBL/GenBank/DDBJ databases">
        <title>Draft genome sequence of freshwater magnetotactic bacteria Magnetospirillum marisnigri SP-1 and Magnetospirillum moscoviense BB-1.</title>
        <authorList>
            <person name="Koziaeva V."/>
            <person name="Dziuba M.V."/>
            <person name="Ivanov T.M."/>
            <person name="Kuznetsov B."/>
            <person name="Grouzdev D.S."/>
        </authorList>
    </citation>
    <scope>NUCLEOTIDE SEQUENCE [LARGE SCALE GENOMIC DNA]</scope>
    <source>
        <strain evidence="5 6">BB-1</strain>
    </source>
</reference>
<evidence type="ECO:0000256" key="1">
    <source>
        <dbReference type="ARBA" id="ARBA00022679"/>
    </source>
</evidence>
<dbReference type="PANTHER" id="PTHR43584">
    <property type="entry name" value="NUCLEOTIDYL TRANSFERASE"/>
    <property type="match status" value="1"/>
</dbReference>
<dbReference type="RefSeq" id="WP_068499354.1">
    <property type="nucleotide sequence ID" value="NZ_LWQU01000130.1"/>
</dbReference>
<feature type="domain" description="MobA-like NTP transferase" evidence="4">
    <location>
        <begin position="3"/>
        <end position="141"/>
    </location>
</feature>
<proteinExistence type="predicted"/>
<evidence type="ECO:0000259" key="4">
    <source>
        <dbReference type="Pfam" id="PF12804"/>
    </source>
</evidence>
<comment type="caution">
    <text evidence="5">The sequence shown here is derived from an EMBL/GenBank/DDBJ whole genome shotgun (WGS) entry which is preliminary data.</text>
</comment>
<dbReference type="CDD" id="cd02523">
    <property type="entry name" value="PC_cytidylyltransferase"/>
    <property type="match status" value="1"/>
</dbReference>
<dbReference type="InterPro" id="IPR025877">
    <property type="entry name" value="MobA-like_NTP_Trfase"/>
</dbReference>
<dbReference type="PANTHER" id="PTHR43584:SF8">
    <property type="entry name" value="N-ACETYLMURAMATE ALPHA-1-PHOSPHATE URIDYLYLTRANSFERASE"/>
    <property type="match status" value="1"/>
</dbReference>
<accession>A0A178MR11</accession>
<keyword evidence="2" id="KW-0548">Nucleotidyltransferase</keyword>
<evidence type="ECO:0000313" key="6">
    <source>
        <dbReference type="Proteomes" id="UP000078543"/>
    </source>
</evidence>
<dbReference type="Pfam" id="PF12804">
    <property type="entry name" value="NTP_transf_3"/>
    <property type="match status" value="1"/>
</dbReference>
<keyword evidence="1 5" id="KW-0808">Transferase</keyword>
<gene>
    <name evidence="5" type="ORF">A6A05_01160</name>
</gene>
<dbReference type="GO" id="GO:0016779">
    <property type="term" value="F:nucleotidyltransferase activity"/>
    <property type="evidence" value="ECO:0007669"/>
    <property type="project" value="UniProtKB-KW"/>
</dbReference>
<evidence type="ECO:0000256" key="3">
    <source>
        <dbReference type="ARBA" id="ARBA00022842"/>
    </source>
</evidence>
<keyword evidence="6" id="KW-1185">Reference proteome</keyword>
<sequence length="246" mass="26996">MKALILAAGRGSRMLALTEDRPKGLVELAGRPLLDYQLAALTGAGCGPIGAVTGYMADALEGRGLTLFHNPRWAQTNMVASLACAEEWLQDGPVVVSYSDIFYQAQAVQALLAADADIAITFDPHWLGLWQARFAEPLADAETFRRDDQGFLLEIGARAASLDEIQGQYMGLLRFTPAGWRRVQDLRQSLPPDQRDRLDMTGMLRRLLEQGARIQAVPAPFPWGEVDAETDLAVYQARPKSFGLPE</sequence>
<dbReference type="SUPFAM" id="SSF53448">
    <property type="entry name" value="Nucleotide-diphospho-sugar transferases"/>
    <property type="match status" value="1"/>
</dbReference>
<dbReference type="InterPro" id="IPR029044">
    <property type="entry name" value="Nucleotide-diphossugar_trans"/>
</dbReference>
<dbReference type="Gene3D" id="3.90.550.10">
    <property type="entry name" value="Spore Coat Polysaccharide Biosynthesis Protein SpsA, Chain A"/>
    <property type="match status" value="1"/>
</dbReference>
<keyword evidence="3" id="KW-0460">Magnesium</keyword>
<organism evidence="5 6">
    <name type="scientific">Magnetospirillum moscoviense</name>
    <dbReference type="NCBI Taxonomy" id="1437059"/>
    <lineage>
        <taxon>Bacteria</taxon>
        <taxon>Pseudomonadati</taxon>
        <taxon>Pseudomonadota</taxon>
        <taxon>Alphaproteobacteria</taxon>
        <taxon>Rhodospirillales</taxon>
        <taxon>Rhodospirillaceae</taxon>
        <taxon>Magnetospirillum</taxon>
    </lineage>
</organism>
<dbReference type="STRING" id="1437059.A6A05_01160"/>
<protein>
    <submittedName>
        <fullName evidence="5">Nucleotidyl transferase</fullName>
    </submittedName>
</protein>
<dbReference type="EMBL" id="LWQU01000130">
    <property type="protein sequence ID" value="OAN51499.1"/>
    <property type="molecule type" value="Genomic_DNA"/>
</dbReference>
<dbReference type="Proteomes" id="UP000078543">
    <property type="component" value="Unassembled WGS sequence"/>
</dbReference>